<evidence type="ECO:0000313" key="2">
    <source>
        <dbReference type="EMBL" id="OJJ46727.1"/>
    </source>
</evidence>
<feature type="compositionally biased region" description="Basic and acidic residues" evidence="1">
    <location>
        <begin position="365"/>
        <end position="379"/>
    </location>
</feature>
<protein>
    <submittedName>
        <fullName evidence="2">Uncharacterized protein</fullName>
    </submittedName>
</protein>
<organism evidence="2 3">
    <name type="scientific">Penicilliopsis zonata CBS 506.65</name>
    <dbReference type="NCBI Taxonomy" id="1073090"/>
    <lineage>
        <taxon>Eukaryota</taxon>
        <taxon>Fungi</taxon>
        <taxon>Dikarya</taxon>
        <taxon>Ascomycota</taxon>
        <taxon>Pezizomycotina</taxon>
        <taxon>Eurotiomycetes</taxon>
        <taxon>Eurotiomycetidae</taxon>
        <taxon>Eurotiales</taxon>
        <taxon>Aspergillaceae</taxon>
        <taxon>Penicilliopsis</taxon>
    </lineage>
</organism>
<name>A0A1L9SHW4_9EURO</name>
<gene>
    <name evidence="2" type="ORF">ASPZODRAFT_166935</name>
</gene>
<dbReference type="EMBL" id="KV878342">
    <property type="protein sequence ID" value="OJJ46727.1"/>
    <property type="molecule type" value="Genomic_DNA"/>
</dbReference>
<evidence type="ECO:0000256" key="1">
    <source>
        <dbReference type="SAM" id="MobiDB-lite"/>
    </source>
</evidence>
<dbReference type="Proteomes" id="UP000184188">
    <property type="component" value="Unassembled WGS sequence"/>
</dbReference>
<accession>A0A1L9SHW4</accession>
<dbReference type="VEuPathDB" id="FungiDB:ASPZODRAFT_166935"/>
<reference evidence="3" key="1">
    <citation type="journal article" date="2017" name="Genome Biol.">
        <title>Comparative genomics reveals high biological diversity and specific adaptations in the industrially and medically important fungal genus Aspergillus.</title>
        <authorList>
            <person name="de Vries R.P."/>
            <person name="Riley R."/>
            <person name="Wiebenga A."/>
            <person name="Aguilar-Osorio G."/>
            <person name="Amillis S."/>
            <person name="Uchima C.A."/>
            <person name="Anderluh G."/>
            <person name="Asadollahi M."/>
            <person name="Askin M."/>
            <person name="Barry K."/>
            <person name="Battaglia E."/>
            <person name="Bayram O."/>
            <person name="Benocci T."/>
            <person name="Braus-Stromeyer S.A."/>
            <person name="Caldana C."/>
            <person name="Canovas D."/>
            <person name="Cerqueira G.C."/>
            <person name="Chen F."/>
            <person name="Chen W."/>
            <person name="Choi C."/>
            <person name="Clum A."/>
            <person name="Dos Santos R.A."/>
            <person name="Damasio A.R."/>
            <person name="Diallinas G."/>
            <person name="Emri T."/>
            <person name="Fekete E."/>
            <person name="Flipphi M."/>
            <person name="Freyberg S."/>
            <person name="Gallo A."/>
            <person name="Gournas C."/>
            <person name="Habgood R."/>
            <person name="Hainaut M."/>
            <person name="Harispe M.L."/>
            <person name="Henrissat B."/>
            <person name="Hilden K.S."/>
            <person name="Hope R."/>
            <person name="Hossain A."/>
            <person name="Karabika E."/>
            <person name="Karaffa L."/>
            <person name="Karanyi Z."/>
            <person name="Krasevec N."/>
            <person name="Kuo A."/>
            <person name="Kusch H."/>
            <person name="LaButti K."/>
            <person name="Lagendijk E.L."/>
            <person name="Lapidus A."/>
            <person name="Levasseur A."/>
            <person name="Lindquist E."/>
            <person name="Lipzen A."/>
            <person name="Logrieco A.F."/>
            <person name="MacCabe A."/>
            <person name="Maekelae M.R."/>
            <person name="Malavazi I."/>
            <person name="Melin P."/>
            <person name="Meyer V."/>
            <person name="Mielnichuk N."/>
            <person name="Miskei M."/>
            <person name="Molnar A.P."/>
            <person name="Mule G."/>
            <person name="Ngan C.Y."/>
            <person name="Orejas M."/>
            <person name="Orosz E."/>
            <person name="Ouedraogo J.P."/>
            <person name="Overkamp K.M."/>
            <person name="Park H.-S."/>
            <person name="Perrone G."/>
            <person name="Piumi F."/>
            <person name="Punt P.J."/>
            <person name="Ram A.F."/>
            <person name="Ramon A."/>
            <person name="Rauscher S."/>
            <person name="Record E."/>
            <person name="Riano-Pachon D.M."/>
            <person name="Robert V."/>
            <person name="Roehrig J."/>
            <person name="Ruller R."/>
            <person name="Salamov A."/>
            <person name="Salih N.S."/>
            <person name="Samson R.A."/>
            <person name="Sandor E."/>
            <person name="Sanguinetti M."/>
            <person name="Schuetze T."/>
            <person name="Sepcic K."/>
            <person name="Shelest E."/>
            <person name="Sherlock G."/>
            <person name="Sophianopoulou V."/>
            <person name="Squina F.M."/>
            <person name="Sun H."/>
            <person name="Susca A."/>
            <person name="Todd R.B."/>
            <person name="Tsang A."/>
            <person name="Unkles S.E."/>
            <person name="van de Wiele N."/>
            <person name="van Rossen-Uffink D."/>
            <person name="Oliveira J.V."/>
            <person name="Vesth T.C."/>
            <person name="Visser J."/>
            <person name="Yu J.-H."/>
            <person name="Zhou M."/>
            <person name="Andersen M.R."/>
            <person name="Archer D.B."/>
            <person name="Baker S.E."/>
            <person name="Benoit I."/>
            <person name="Brakhage A.A."/>
            <person name="Braus G.H."/>
            <person name="Fischer R."/>
            <person name="Frisvad J.C."/>
            <person name="Goldman G.H."/>
            <person name="Houbraken J."/>
            <person name="Oakley B."/>
            <person name="Pocsi I."/>
            <person name="Scazzocchio C."/>
            <person name="Seiboth B."/>
            <person name="vanKuyk P.A."/>
            <person name="Wortman J."/>
            <person name="Dyer P.S."/>
            <person name="Grigoriev I.V."/>
        </authorList>
    </citation>
    <scope>NUCLEOTIDE SEQUENCE [LARGE SCALE GENOMIC DNA]</scope>
    <source>
        <strain evidence="3">CBS 506.65</strain>
    </source>
</reference>
<feature type="region of interest" description="Disordered" evidence="1">
    <location>
        <begin position="358"/>
        <end position="379"/>
    </location>
</feature>
<dbReference type="RefSeq" id="XP_022581237.1">
    <property type="nucleotide sequence ID" value="XM_022726798.1"/>
</dbReference>
<dbReference type="GeneID" id="34613262"/>
<sequence length="420" mass="46479">MQSDCFIADYVDGTRMREGEEITDAYYNRREHGIQTCDDCGTERDDSMKQTRSCVAVSSPDKVPPSILTISPSGQHQEGISCLSPSRGFGTTRSGFLVGVSSIFLSSQSHHSSRMDGPILKSSYPSIESNMVFPDTSSTVLGDSLGRIHHLSIRHLRGATEINKTIENIPVAKYKPRKMHAENKNRDSIVHRIERECCGYPSNIISLAGHGRMVESCDKSFPNPMKTTIPTMIEGYSDQAIHGRTQYTLPIRSPSKPLGYIDNVLPSTTCLDQGKQRNESHPSNTGRAGILNALNSISQRCEISQGCQSKCWSPDPPCKTLQSIGDKIHFATSWEETPSEFACLGDVSSKFKIAGAKYRPSEPQAESHTRSSLEDGQRKIEPADVDDCSGCAGKHDDTGYEIKLALLRQRKKRRLMMMRS</sequence>
<dbReference type="AlphaFoldDB" id="A0A1L9SHW4"/>
<proteinExistence type="predicted"/>
<keyword evidence="3" id="KW-1185">Reference proteome</keyword>
<evidence type="ECO:0000313" key="3">
    <source>
        <dbReference type="Proteomes" id="UP000184188"/>
    </source>
</evidence>